<keyword evidence="3" id="KW-1185">Reference proteome</keyword>
<protein>
    <submittedName>
        <fullName evidence="2">Dipeptidase 1</fullName>
    </submittedName>
</protein>
<sequence length="38" mass="4339">MLVIWCLWPLLAICASDTSDTFRKRAEDIMRTTPVIDG</sequence>
<evidence type="ECO:0000256" key="1">
    <source>
        <dbReference type="SAM" id="SignalP"/>
    </source>
</evidence>
<evidence type="ECO:0000313" key="3">
    <source>
        <dbReference type="Proteomes" id="UP001623349"/>
    </source>
</evidence>
<name>A0ABQ0F3B3_APOSI</name>
<comment type="caution">
    <text evidence="2">The sequence shown here is derived from an EMBL/GenBank/DDBJ whole genome shotgun (WGS) entry which is preliminary data.</text>
</comment>
<feature type="chain" id="PRO_5046887619" evidence="1">
    <location>
        <begin position="19"/>
        <end position="38"/>
    </location>
</feature>
<accession>A0ABQ0F3B3</accession>
<reference evidence="2 3" key="1">
    <citation type="submission" date="2024-08" db="EMBL/GenBank/DDBJ databases">
        <title>The draft genome of Apodemus speciosus.</title>
        <authorList>
            <person name="Nabeshima K."/>
            <person name="Suzuki S."/>
            <person name="Onuma M."/>
        </authorList>
    </citation>
    <scope>NUCLEOTIDE SEQUENCE [LARGE SCALE GENOMIC DNA]</scope>
    <source>
        <strain evidence="2">IB14-021</strain>
    </source>
</reference>
<organism evidence="2 3">
    <name type="scientific">Apodemus speciosus</name>
    <name type="common">Large Japanese field mouse</name>
    <dbReference type="NCBI Taxonomy" id="105296"/>
    <lineage>
        <taxon>Eukaryota</taxon>
        <taxon>Metazoa</taxon>
        <taxon>Chordata</taxon>
        <taxon>Craniata</taxon>
        <taxon>Vertebrata</taxon>
        <taxon>Euteleostomi</taxon>
        <taxon>Mammalia</taxon>
        <taxon>Eutheria</taxon>
        <taxon>Euarchontoglires</taxon>
        <taxon>Glires</taxon>
        <taxon>Rodentia</taxon>
        <taxon>Myomorpha</taxon>
        <taxon>Muroidea</taxon>
        <taxon>Muridae</taxon>
        <taxon>Murinae</taxon>
        <taxon>Apodemus</taxon>
    </lineage>
</organism>
<dbReference type="EMBL" id="BAAFST010000008">
    <property type="protein sequence ID" value="GAB1293769.1"/>
    <property type="molecule type" value="Genomic_DNA"/>
</dbReference>
<keyword evidence="1" id="KW-0732">Signal</keyword>
<evidence type="ECO:0000313" key="2">
    <source>
        <dbReference type="EMBL" id="GAB1293769.1"/>
    </source>
</evidence>
<feature type="signal peptide" evidence="1">
    <location>
        <begin position="1"/>
        <end position="18"/>
    </location>
</feature>
<proteinExistence type="predicted"/>
<dbReference type="Proteomes" id="UP001623349">
    <property type="component" value="Unassembled WGS sequence"/>
</dbReference>
<gene>
    <name evidence="2" type="ORF">APTSU1_000900100</name>
</gene>